<dbReference type="EMBL" id="CAAALY010270803">
    <property type="protein sequence ID" value="VEL41741.1"/>
    <property type="molecule type" value="Genomic_DNA"/>
</dbReference>
<reference evidence="1" key="1">
    <citation type="submission" date="2018-11" db="EMBL/GenBank/DDBJ databases">
        <authorList>
            <consortium name="Pathogen Informatics"/>
        </authorList>
    </citation>
    <scope>NUCLEOTIDE SEQUENCE</scope>
</reference>
<evidence type="ECO:0000313" key="2">
    <source>
        <dbReference type="Proteomes" id="UP000784294"/>
    </source>
</evidence>
<evidence type="ECO:0000313" key="1">
    <source>
        <dbReference type="EMBL" id="VEL41741.1"/>
    </source>
</evidence>
<gene>
    <name evidence="1" type="ORF">PXEA_LOCUS35181</name>
</gene>
<comment type="caution">
    <text evidence="1">The sequence shown here is derived from an EMBL/GenBank/DDBJ whole genome shotgun (WGS) entry which is preliminary data.</text>
</comment>
<protein>
    <submittedName>
        <fullName evidence="1">Uncharacterized protein</fullName>
    </submittedName>
</protein>
<name>A0A3S5B6I7_9PLAT</name>
<dbReference type="AlphaFoldDB" id="A0A3S5B6I7"/>
<organism evidence="1 2">
    <name type="scientific">Protopolystoma xenopodis</name>
    <dbReference type="NCBI Taxonomy" id="117903"/>
    <lineage>
        <taxon>Eukaryota</taxon>
        <taxon>Metazoa</taxon>
        <taxon>Spiralia</taxon>
        <taxon>Lophotrochozoa</taxon>
        <taxon>Platyhelminthes</taxon>
        <taxon>Monogenea</taxon>
        <taxon>Polyopisthocotylea</taxon>
        <taxon>Polystomatidea</taxon>
        <taxon>Polystomatidae</taxon>
        <taxon>Protopolystoma</taxon>
    </lineage>
</organism>
<proteinExistence type="predicted"/>
<sequence length="108" mass="12442">MTLFLLSEPREYVFNDSDHKETFFTTTSAVMLLSGYLVCDSFTSNWQDRSFRKYGVSTLQSRNMTLALELVDRLVSMQVCFIPLSVSSECHERSRNKGLVIEVRSTEN</sequence>
<keyword evidence="2" id="KW-1185">Reference proteome</keyword>
<accession>A0A3S5B6I7</accession>
<dbReference type="Proteomes" id="UP000784294">
    <property type="component" value="Unassembled WGS sequence"/>
</dbReference>